<feature type="transmembrane region" description="Helical" evidence="10">
    <location>
        <begin position="38"/>
        <end position="62"/>
    </location>
</feature>
<keyword evidence="6 10" id="KW-1133">Transmembrane helix</keyword>
<keyword evidence="9 10" id="KW-0807">Transducer</keyword>
<dbReference type="GO" id="GO:0005886">
    <property type="term" value="C:plasma membrane"/>
    <property type="evidence" value="ECO:0007669"/>
    <property type="project" value="UniProtKB-SubCell"/>
</dbReference>
<sequence length="418" mass="47579">MEMLAQESRRHNIVALIKEYNRKFINLNFQDSSVKANWIAQLSAFCFVTTFIALVIEIISLANTNNDSERLFEGLSLVAFCIVGILKLISIRIGYKAWTDLFNKINTLESVQMKNNSSYRDVEYDTDDEDTTHYIRNSISLYTKSFEASGALLIKLYLFTVVVYVVSPIIEYAYFVVAGELSLTDWPHILPLWTKLDSDNFLLYLISILFEAITSVYCVLVHLTFDVSSIAIMSFICSQFALIREYSEKIGGRGRICDLTKERDERARLRIRTCHLYHISVLRITDGLSGLLQNIIGVYFFVATLTLCSAAVRFNGELSAMQLIALTQYIAASLVQLFIFCYYGDKLFIESSVNMGEGPFAAAFWCLSPNIRKKLLLLSVGMTKPYRLLAGPFTPLSLNSFIQIVRSTYSYYTVVREN</sequence>
<dbReference type="PANTHER" id="PTHR21137:SF35">
    <property type="entry name" value="ODORANT RECEPTOR 19A-RELATED"/>
    <property type="match status" value="1"/>
</dbReference>
<evidence type="ECO:0000256" key="3">
    <source>
        <dbReference type="ARBA" id="ARBA00022606"/>
    </source>
</evidence>
<reference evidence="11" key="1">
    <citation type="journal article" date="2021" name="Zhi Wu Bao Hu">
        <title>Identification and Analysis of Chemosensory Gene of Yellow Leaf Borer.</title>
        <authorList>
            <person name="Li Z."/>
            <person name="Liu L."/>
            <person name="Yang B."/>
            <person name="Yan S."/>
            <person name="Wang G."/>
        </authorList>
    </citation>
    <scope>NUCLEOTIDE SEQUENCE</scope>
    <source>
        <strain evidence="11">ZC1996029</strain>
        <tissue evidence="11">Antennae and mouthparts</tissue>
    </source>
</reference>
<evidence type="ECO:0000256" key="6">
    <source>
        <dbReference type="ARBA" id="ARBA00022989"/>
    </source>
</evidence>
<reference evidence="11" key="2">
    <citation type="submission" date="2021-03" db="EMBL/GenBank/DDBJ databases">
        <authorList>
            <person name="Li z."/>
        </authorList>
    </citation>
    <scope>NUCLEOTIDE SEQUENCE</scope>
    <source>
        <strain evidence="11">ZC1996029</strain>
        <tissue evidence="11">Antennae and mouthparts</tissue>
    </source>
</reference>
<dbReference type="AlphaFoldDB" id="A0A978W726"/>
<dbReference type="GO" id="GO:0005549">
    <property type="term" value="F:odorant binding"/>
    <property type="evidence" value="ECO:0007669"/>
    <property type="project" value="InterPro"/>
</dbReference>
<evidence type="ECO:0000256" key="4">
    <source>
        <dbReference type="ARBA" id="ARBA00022692"/>
    </source>
</evidence>
<keyword evidence="5 10" id="KW-0552">Olfaction</keyword>
<keyword evidence="8 10" id="KW-0675">Receptor</keyword>
<dbReference type="EMBL" id="MW717317">
    <property type="protein sequence ID" value="UVB79123.1"/>
    <property type="molecule type" value="mRNA"/>
</dbReference>
<dbReference type="GO" id="GO:0007165">
    <property type="term" value="P:signal transduction"/>
    <property type="evidence" value="ECO:0007669"/>
    <property type="project" value="UniProtKB-KW"/>
</dbReference>
<comment type="subcellular location">
    <subcellularLocation>
        <location evidence="1 10">Cell membrane</location>
        <topology evidence="1 10">Multi-pass membrane protein</topology>
    </subcellularLocation>
</comment>
<keyword evidence="7 10" id="KW-0472">Membrane</keyword>
<keyword evidence="3 10" id="KW-0716">Sensory transduction</keyword>
<evidence type="ECO:0000256" key="7">
    <source>
        <dbReference type="ARBA" id="ARBA00023136"/>
    </source>
</evidence>
<dbReference type="PANTHER" id="PTHR21137">
    <property type="entry name" value="ODORANT RECEPTOR"/>
    <property type="match status" value="1"/>
</dbReference>
<feature type="transmembrane region" description="Helical" evidence="10">
    <location>
        <begin position="74"/>
        <end position="95"/>
    </location>
</feature>
<evidence type="ECO:0000313" key="11">
    <source>
        <dbReference type="EMBL" id="UVB79123.1"/>
    </source>
</evidence>
<protein>
    <recommendedName>
        <fullName evidence="10">Odorant receptor</fullName>
    </recommendedName>
</protein>
<feature type="transmembrane region" description="Helical" evidence="10">
    <location>
        <begin position="201"/>
        <end position="225"/>
    </location>
</feature>
<evidence type="ECO:0000256" key="1">
    <source>
        <dbReference type="ARBA" id="ARBA00004651"/>
    </source>
</evidence>
<comment type="caution">
    <text evidence="10">Lacks conserved residue(s) required for the propagation of feature annotation.</text>
</comment>
<evidence type="ECO:0000256" key="10">
    <source>
        <dbReference type="RuleBase" id="RU351113"/>
    </source>
</evidence>
<dbReference type="GO" id="GO:0004984">
    <property type="term" value="F:olfactory receptor activity"/>
    <property type="evidence" value="ECO:0007669"/>
    <property type="project" value="InterPro"/>
</dbReference>
<name>A0A978W726_9NEOP</name>
<feature type="transmembrane region" description="Helical" evidence="10">
    <location>
        <begin position="320"/>
        <end position="343"/>
    </location>
</feature>
<dbReference type="Pfam" id="PF02949">
    <property type="entry name" value="7tm_6"/>
    <property type="match status" value="1"/>
</dbReference>
<evidence type="ECO:0000256" key="9">
    <source>
        <dbReference type="ARBA" id="ARBA00023224"/>
    </source>
</evidence>
<feature type="transmembrane region" description="Helical" evidence="10">
    <location>
        <begin position="156"/>
        <end position="177"/>
    </location>
</feature>
<accession>A0A978W726</accession>
<evidence type="ECO:0000256" key="2">
    <source>
        <dbReference type="ARBA" id="ARBA00022475"/>
    </source>
</evidence>
<keyword evidence="4 10" id="KW-0812">Transmembrane</keyword>
<proteinExistence type="evidence at transcript level"/>
<comment type="similarity">
    <text evidence="10">Belongs to the insect chemoreceptor superfamily. Heteromeric odorant receptor channel (TC 1.A.69) family.</text>
</comment>
<evidence type="ECO:0000256" key="8">
    <source>
        <dbReference type="ARBA" id="ARBA00023170"/>
    </source>
</evidence>
<organism evidence="11">
    <name type="scientific">Heortia vitessoides</name>
    <dbReference type="NCBI Taxonomy" id="1557813"/>
    <lineage>
        <taxon>Eukaryota</taxon>
        <taxon>Metazoa</taxon>
        <taxon>Ecdysozoa</taxon>
        <taxon>Arthropoda</taxon>
        <taxon>Hexapoda</taxon>
        <taxon>Insecta</taxon>
        <taxon>Pterygota</taxon>
        <taxon>Neoptera</taxon>
        <taxon>Endopterygota</taxon>
        <taxon>Lepidoptera</taxon>
        <taxon>Glossata</taxon>
        <taxon>Ditrysia</taxon>
        <taxon>Pyraloidea</taxon>
        <taxon>Crambidae</taxon>
        <taxon>Heortia</taxon>
    </lineage>
</organism>
<feature type="transmembrane region" description="Helical" evidence="10">
    <location>
        <begin position="291"/>
        <end position="314"/>
    </location>
</feature>
<dbReference type="InterPro" id="IPR004117">
    <property type="entry name" value="7tm6_olfct_rcpt"/>
</dbReference>
<evidence type="ECO:0000256" key="5">
    <source>
        <dbReference type="ARBA" id="ARBA00022725"/>
    </source>
</evidence>
<keyword evidence="2" id="KW-1003">Cell membrane</keyword>